<evidence type="ECO:0000313" key="1">
    <source>
        <dbReference type="EMBL" id="VVD74576.1"/>
    </source>
</evidence>
<protein>
    <submittedName>
        <fullName evidence="1">Uncharacterized protein</fullName>
    </submittedName>
</protein>
<evidence type="ECO:0000313" key="2">
    <source>
        <dbReference type="Proteomes" id="UP000343317"/>
    </source>
</evidence>
<gene>
    <name evidence="1" type="ORF">PHO31112_00767</name>
</gene>
<name>A0A5E4SFB1_9BURK</name>
<sequence length="101" mass="11167">MAALWPRDTFYPMNCVREGRPDCGVSSERSGWAGGAGMCLRWNELNTMFMFVSNVTFSFVVPVQRMSRWLLGGAGDVKKPARGGLWAMTTTTFADIVGVRP</sequence>
<proteinExistence type="predicted"/>
<accession>A0A5E4SFB1</accession>
<dbReference type="EMBL" id="CABPSM010000002">
    <property type="protein sequence ID" value="VVD74576.1"/>
    <property type="molecule type" value="Genomic_DNA"/>
</dbReference>
<organism evidence="1 2">
    <name type="scientific">Pandoraea horticolens</name>
    <dbReference type="NCBI Taxonomy" id="2508298"/>
    <lineage>
        <taxon>Bacteria</taxon>
        <taxon>Pseudomonadati</taxon>
        <taxon>Pseudomonadota</taxon>
        <taxon>Betaproteobacteria</taxon>
        <taxon>Burkholderiales</taxon>
        <taxon>Burkholderiaceae</taxon>
        <taxon>Pandoraea</taxon>
    </lineage>
</organism>
<keyword evidence="2" id="KW-1185">Reference proteome</keyword>
<reference evidence="1 2" key="1">
    <citation type="submission" date="2019-08" db="EMBL/GenBank/DDBJ databases">
        <authorList>
            <person name="Peeters C."/>
        </authorList>
    </citation>
    <scope>NUCLEOTIDE SEQUENCE [LARGE SCALE GENOMIC DNA]</scope>
    <source>
        <strain evidence="1 2">LMG 31112</strain>
    </source>
</reference>
<dbReference type="AlphaFoldDB" id="A0A5E4SFB1"/>
<dbReference type="Proteomes" id="UP000343317">
    <property type="component" value="Unassembled WGS sequence"/>
</dbReference>